<protein>
    <submittedName>
        <fullName evidence="2">Type VII secretion-associated protein</fullName>
    </submittedName>
</protein>
<dbReference type="InterPro" id="IPR023840">
    <property type="entry name" value="T7SS_Rv3446c"/>
</dbReference>
<feature type="transmembrane region" description="Helical" evidence="1">
    <location>
        <begin position="306"/>
        <end position="326"/>
    </location>
</feature>
<dbReference type="Gene3D" id="3.90.640.10">
    <property type="entry name" value="Actin, Chain A, domain 4"/>
    <property type="match status" value="1"/>
</dbReference>
<keyword evidence="1" id="KW-1133">Transmembrane helix</keyword>
<dbReference type="Proteomes" id="UP001597114">
    <property type="component" value="Unassembled WGS sequence"/>
</dbReference>
<sequence length="479" mass="49077">MSGTPVRVAVQLGSTTARMAAAGADGEPWLVARKAAPGATVASLLAELAPAPEELVLVHPVSWPSSRVASSLGECVGLGGRVRAVPAPLAAAGLGAVAVLDVGRTTAEATRWDAAGRLLAVTSRPVGGADLDAVLMQLLRLPHGDPTARAEAQRVREALSLLPEVWTRAPEPVRVVADEVREPLARRLGVAIDALHEVVHRTGPARVLLVGGVARTPLLAELLDEAGIGDEVSVAPRPDVAAVLGALMLPGAVGRVPPMRANAPSSSRGPGALGSPSVGHERAAEAFVARRLPPPLPRTRRPLRTVLLLVAAAGVVAGLLGVGALLPSPSTAVPAGVLVQYGYRLDVPSGWEHTGGLPARRRTLLTPAGAPEGSDLIAVERSPLGYDTGAEPERARAELRAEFDTAVVGGSPLSDFRITSIAGREVATYRQQEAGPTAVEWFVLLDGDAQLSVGCKQTASGSAAVQAACAIVVASVRRA</sequence>
<evidence type="ECO:0000313" key="3">
    <source>
        <dbReference type="Proteomes" id="UP001597114"/>
    </source>
</evidence>
<dbReference type="RefSeq" id="WP_344723038.1">
    <property type="nucleotide sequence ID" value="NZ_BAAAUS010000017.1"/>
</dbReference>
<organism evidence="2 3">
    <name type="scientific">Pseudonocardia yunnanensis</name>
    <dbReference type="NCBI Taxonomy" id="58107"/>
    <lineage>
        <taxon>Bacteria</taxon>
        <taxon>Bacillati</taxon>
        <taxon>Actinomycetota</taxon>
        <taxon>Actinomycetes</taxon>
        <taxon>Pseudonocardiales</taxon>
        <taxon>Pseudonocardiaceae</taxon>
        <taxon>Pseudonocardia</taxon>
    </lineage>
</organism>
<evidence type="ECO:0000313" key="2">
    <source>
        <dbReference type="EMBL" id="MFD1516191.1"/>
    </source>
</evidence>
<name>A0ABW4EM21_9PSEU</name>
<evidence type="ECO:0000256" key="1">
    <source>
        <dbReference type="SAM" id="Phobius"/>
    </source>
</evidence>
<dbReference type="NCBIfam" id="TIGR03931">
    <property type="entry name" value="T7SS_Rv3446c"/>
    <property type="match status" value="1"/>
</dbReference>
<proteinExistence type="predicted"/>
<gene>
    <name evidence="2" type="ORF">ACFSJD_01745</name>
</gene>
<dbReference type="SUPFAM" id="SSF53067">
    <property type="entry name" value="Actin-like ATPase domain"/>
    <property type="match status" value="1"/>
</dbReference>
<comment type="caution">
    <text evidence="2">The sequence shown here is derived from an EMBL/GenBank/DDBJ whole genome shotgun (WGS) entry which is preliminary data.</text>
</comment>
<keyword evidence="1" id="KW-0812">Transmembrane</keyword>
<reference evidence="3" key="1">
    <citation type="journal article" date="2019" name="Int. J. Syst. Evol. Microbiol.">
        <title>The Global Catalogue of Microorganisms (GCM) 10K type strain sequencing project: providing services to taxonomists for standard genome sequencing and annotation.</title>
        <authorList>
            <consortium name="The Broad Institute Genomics Platform"/>
            <consortium name="The Broad Institute Genome Sequencing Center for Infectious Disease"/>
            <person name="Wu L."/>
            <person name="Ma J."/>
        </authorList>
    </citation>
    <scope>NUCLEOTIDE SEQUENCE [LARGE SCALE GENOMIC DNA]</scope>
    <source>
        <strain evidence="3">CCM 7043</strain>
    </source>
</reference>
<keyword evidence="1" id="KW-0472">Membrane</keyword>
<dbReference type="EMBL" id="JBHUCO010000002">
    <property type="protein sequence ID" value="MFD1516191.1"/>
    <property type="molecule type" value="Genomic_DNA"/>
</dbReference>
<keyword evidence="3" id="KW-1185">Reference proteome</keyword>
<dbReference type="InterPro" id="IPR043129">
    <property type="entry name" value="ATPase_NBD"/>
</dbReference>
<accession>A0ABW4EM21</accession>
<dbReference type="Gene3D" id="3.30.420.40">
    <property type="match status" value="2"/>
</dbReference>